<name>A0A814ISF4_9BILA</name>
<evidence type="ECO:0000256" key="7">
    <source>
        <dbReference type="ARBA" id="ARBA00023170"/>
    </source>
</evidence>
<dbReference type="Proteomes" id="UP000663879">
    <property type="component" value="Unassembled WGS sequence"/>
</dbReference>
<evidence type="ECO:0000259" key="11">
    <source>
        <dbReference type="PROSITE" id="PS50262"/>
    </source>
</evidence>
<comment type="subcellular location">
    <subcellularLocation>
        <location evidence="1">Membrane</location>
        <topology evidence="1">Multi-pass membrane protein</topology>
    </subcellularLocation>
</comment>
<evidence type="ECO:0000313" key="12">
    <source>
        <dbReference type="EMBL" id="CAF1027580.1"/>
    </source>
</evidence>
<dbReference type="EMBL" id="CAJNOC010004604">
    <property type="protein sequence ID" value="CAF1027580.1"/>
    <property type="molecule type" value="Genomic_DNA"/>
</dbReference>
<feature type="transmembrane region" description="Helical" evidence="10">
    <location>
        <begin position="125"/>
        <end position="151"/>
    </location>
</feature>
<organism evidence="12 13">
    <name type="scientific">Brachionus calyciflorus</name>
    <dbReference type="NCBI Taxonomy" id="104777"/>
    <lineage>
        <taxon>Eukaryota</taxon>
        <taxon>Metazoa</taxon>
        <taxon>Spiralia</taxon>
        <taxon>Gnathifera</taxon>
        <taxon>Rotifera</taxon>
        <taxon>Eurotatoria</taxon>
        <taxon>Monogononta</taxon>
        <taxon>Pseudotrocha</taxon>
        <taxon>Ploima</taxon>
        <taxon>Brachionidae</taxon>
        <taxon>Brachionus</taxon>
    </lineage>
</organism>
<feature type="non-terminal residue" evidence="12">
    <location>
        <position position="1"/>
    </location>
</feature>
<feature type="transmembrane region" description="Helical" evidence="10">
    <location>
        <begin position="421"/>
        <end position="443"/>
    </location>
</feature>
<keyword evidence="5 9" id="KW-0297">G-protein coupled receptor</keyword>
<feature type="transmembrane region" description="Helical" evidence="10">
    <location>
        <begin position="313"/>
        <end position="336"/>
    </location>
</feature>
<feature type="domain" description="G-protein coupled receptors family 1 profile" evidence="11">
    <location>
        <begin position="141"/>
        <end position="440"/>
    </location>
</feature>
<evidence type="ECO:0000256" key="9">
    <source>
        <dbReference type="RuleBase" id="RU000688"/>
    </source>
</evidence>
<dbReference type="OrthoDB" id="10037617at2759"/>
<comment type="similarity">
    <text evidence="2 9">Belongs to the G-protein coupled receptor 1 family.</text>
</comment>
<evidence type="ECO:0000313" key="13">
    <source>
        <dbReference type="Proteomes" id="UP000663879"/>
    </source>
</evidence>
<evidence type="ECO:0000256" key="1">
    <source>
        <dbReference type="ARBA" id="ARBA00004141"/>
    </source>
</evidence>
<keyword evidence="4 10" id="KW-1133">Transmembrane helix</keyword>
<keyword evidence="7 9" id="KW-0675">Receptor</keyword>
<keyword evidence="13" id="KW-1185">Reference proteome</keyword>
<evidence type="ECO:0000256" key="2">
    <source>
        <dbReference type="ARBA" id="ARBA00010663"/>
    </source>
</evidence>
<evidence type="ECO:0000256" key="6">
    <source>
        <dbReference type="ARBA" id="ARBA00023136"/>
    </source>
</evidence>
<dbReference type="GO" id="GO:0004983">
    <property type="term" value="F:neuropeptide Y receptor activity"/>
    <property type="evidence" value="ECO:0007669"/>
    <property type="project" value="InterPro"/>
</dbReference>
<dbReference type="InterPro" id="IPR017452">
    <property type="entry name" value="GPCR_Rhodpsn_7TM"/>
</dbReference>
<dbReference type="Gene3D" id="1.20.1070.10">
    <property type="entry name" value="Rhodopsin 7-helix transmembrane proteins"/>
    <property type="match status" value="1"/>
</dbReference>
<gene>
    <name evidence="12" type="ORF">OXX778_LOCUS17694</name>
</gene>
<feature type="transmembrane region" description="Helical" evidence="10">
    <location>
        <begin position="246"/>
        <end position="264"/>
    </location>
</feature>
<sequence>MDQINFYILVSCYLCFLEQFNISKTNFEANYSDYIPLCEDQSHLKNFPSFKKCLEKEHQSLKNRSFINKLADELEFKAKETPNNNNNNNVDNFEFIENKLNLNPNNKTSLKNGSPKNEYSDTTTVFLTLVYTLTIVLSIVGNTLVLLVMCCGFRSSFLDISSYLMNLSVFNLLMSIFCIPFTFINALLGKWIFNTFMCPFTNFIQLLSVNGCIFTLTFLAINRFYAVAYPLKYNSSKNRYHNRKSLIIIWIVAILLASVQLFIYKCVPIKYYKNGENTPINSSVLIDDNNNTDTYYVCSEIWDSNVSTSAKYYLAYTIWIFLQTFLIPVIILTIMYSKIISILWNRNHNSNSYLQENLHNIQSEQLEYMKTKTNKTIRMLMVVIITFLLNWLPIHIFHLFISIVNHQNLNINLSKSWMSVIFFVCHWLSMSNSFINPIIYSFMNKRFKTDLKSLFNCMKFDGNVINSNYIRDLKQCDNHHKSNDNDSLYRLDFRNQKQNKQTSSLYRFTNNPYCNNKKCQNFRSSVPLFSPNLNNKINDDLLNTKTSGLNNKNNVQR</sequence>
<evidence type="ECO:0000256" key="5">
    <source>
        <dbReference type="ARBA" id="ARBA00023040"/>
    </source>
</evidence>
<dbReference type="InterPro" id="IPR000276">
    <property type="entry name" value="GPCR_Rhodpsn"/>
</dbReference>
<dbReference type="PANTHER" id="PTHR45695">
    <property type="entry name" value="LEUCOKININ RECEPTOR-RELATED"/>
    <property type="match status" value="1"/>
</dbReference>
<dbReference type="PROSITE" id="PS50262">
    <property type="entry name" value="G_PROTEIN_RECEP_F1_2"/>
    <property type="match status" value="1"/>
</dbReference>
<dbReference type="SUPFAM" id="SSF81321">
    <property type="entry name" value="Family A G protein-coupled receptor-like"/>
    <property type="match status" value="1"/>
</dbReference>
<feature type="transmembrane region" description="Helical" evidence="10">
    <location>
        <begin position="163"/>
        <end position="183"/>
    </location>
</feature>
<comment type="caution">
    <text evidence="12">The sequence shown here is derived from an EMBL/GenBank/DDBJ whole genome shotgun (WGS) entry which is preliminary data.</text>
</comment>
<dbReference type="PRINTS" id="PR00237">
    <property type="entry name" value="GPCRRHODOPSN"/>
</dbReference>
<reference evidence="12" key="1">
    <citation type="submission" date="2021-02" db="EMBL/GenBank/DDBJ databases">
        <authorList>
            <person name="Nowell W R."/>
        </authorList>
    </citation>
    <scope>NUCLEOTIDE SEQUENCE</scope>
    <source>
        <strain evidence="12">Ploen Becks lab</strain>
    </source>
</reference>
<protein>
    <recommendedName>
        <fullName evidence="11">G-protein coupled receptors family 1 profile domain-containing protein</fullName>
    </recommendedName>
</protein>
<evidence type="ECO:0000256" key="3">
    <source>
        <dbReference type="ARBA" id="ARBA00022692"/>
    </source>
</evidence>
<evidence type="ECO:0000256" key="8">
    <source>
        <dbReference type="ARBA" id="ARBA00023224"/>
    </source>
</evidence>
<keyword evidence="6 10" id="KW-0472">Membrane</keyword>
<proteinExistence type="inferred from homology"/>
<dbReference type="PRINTS" id="PR01012">
    <property type="entry name" value="NRPEPTIDEYR"/>
</dbReference>
<keyword evidence="8 9" id="KW-0807">Transducer</keyword>
<accession>A0A814ISF4</accession>
<dbReference type="AlphaFoldDB" id="A0A814ISF4"/>
<evidence type="ECO:0000256" key="10">
    <source>
        <dbReference type="SAM" id="Phobius"/>
    </source>
</evidence>
<feature type="transmembrane region" description="Helical" evidence="10">
    <location>
        <begin position="203"/>
        <end position="225"/>
    </location>
</feature>
<feature type="transmembrane region" description="Helical" evidence="10">
    <location>
        <begin position="379"/>
        <end position="401"/>
    </location>
</feature>
<evidence type="ECO:0000256" key="4">
    <source>
        <dbReference type="ARBA" id="ARBA00022989"/>
    </source>
</evidence>
<dbReference type="Pfam" id="PF00001">
    <property type="entry name" value="7tm_1"/>
    <property type="match status" value="1"/>
</dbReference>
<dbReference type="PROSITE" id="PS00237">
    <property type="entry name" value="G_PROTEIN_RECEP_F1_1"/>
    <property type="match status" value="1"/>
</dbReference>
<dbReference type="GO" id="GO:0005886">
    <property type="term" value="C:plasma membrane"/>
    <property type="evidence" value="ECO:0007669"/>
    <property type="project" value="TreeGrafter"/>
</dbReference>
<dbReference type="InterPro" id="IPR000611">
    <property type="entry name" value="NPY_rcpt"/>
</dbReference>
<keyword evidence="3 9" id="KW-0812">Transmembrane</keyword>
<dbReference type="PANTHER" id="PTHR45695:SF9">
    <property type="entry name" value="LEUCOKININ RECEPTOR"/>
    <property type="match status" value="1"/>
</dbReference>